<evidence type="ECO:0000313" key="2">
    <source>
        <dbReference type="EMBL" id="SDB81451.1"/>
    </source>
</evidence>
<dbReference type="HAMAP" id="MF_00800">
    <property type="entry name" value="UPF0340"/>
    <property type="match status" value="1"/>
</dbReference>
<organism evidence="2 3">
    <name type="scientific">Pelagirhabdus alkalitolerans</name>
    <dbReference type="NCBI Taxonomy" id="1612202"/>
    <lineage>
        <taxon>Bacteria</taxon>
        <taxon>Bacillati</taxon>
        <taxon>Bacillota</taxon>
        <taxon>Bacilli</taxon>
        <taxon>Bacillales</taxon>
        <taxon>Bacillaceae</taxon>
        <taxon>Pelagirhabdus</taxon>
    </lineage>
</organism>
<accession>A0A1G6GHH3</accession>
<dbReference type="Proteomes" id="UP000242949">
    <property type="component" value="Unassembled WGS sequence"/>
</dbReference>
<dbReference type="AlphaFoldDB" id="A0A1G6GHH3"/>
<keyword evidence="3" id="KW-1185">Reference proteome</keyword>
<dbReference type="InterPro" id="IPR006340">
    <property type="entry name" value="DUF436"/>
</dbReference>
<proteinExistence type="inferred from homology"/>
<dbReference type="SUPFAM" id="SSF110710">
    <property type="entry name" value="TTHA0583/YokD-like"/>
    <property type="match status" value="1"/>
</dbReference>
<dbReference type="Pfam" id="PF04260">
    <property type="entry name" value="DUF436"/>
    <property type="match status" value="1"/>
</dbReference>
<dbReference type="NCBIfam" id="TIGR01440">
    <property type="entry name" value="TIGR01440 family protein"/>
    <property type="match status" value="1"/>
</dbReference>
<evidence type="ECO:0000256" key="1">
    <source>
        <dbReference type="HAMAP-Rule" id="MF_00800"/>
    </source>
</evidence>
<dbReference type="STRING" id="1612202.SAMN05421734_10195"/>
<evidence type="ECO:0000313" key="3">
    <source>
        <dbReference type="Proteomes" id="UP000242949"/>
    </source>
</evidence>
<dbReference type="PIRSF" id="PIRSF007510">
    <property type="entry name" value="UCP007510"/>
    <property type="match status" value="1"/>
</dbReference>
<gene>
    <name evidence="2" type="ORF">SAMN05421734_10195</name>
</gene>
<dbReference type="InterPro" id="IPR028345">
    <property type="entry name" value="Antibiotic_NAT-like"/>
</dbReference>
<dbReference type="Gene3D" id="3.40.50.10360">
    <property type="entry name" value="Hypothetical protein TT1679"/>
    <property type="match status" value="1"/>
</dbReference>
<protein>
    <recommendedName>
        <fullName evidence="1">UPF0340 protein SAMN05421734_10195</fullName>
    </recommendedName>
</protein>
<comment type="similarity">
    <text evidence="1">Belongs to the UPF0340 family.</text>
</comment>
<name>A0A1G6GHH3_9BACI</name>
<sequence length="198" mass="21940">MHVVLKKSLNTKAKNKGDDAVMNLTDQLTKITEEWKTSKRLNPSDLFVIGTSTSEVGGHHIGTDGSTDVAKQIFDAFIDLSHQENIELAFQCCEHLNRALVVERHVQKTHRLTEVAVVPHKKAGGSMATYAYQQMEDSVVVEQVEADAGIDIGETMIGMHLKPVAVPMRLKQNYLNKARVNAAYTRPKLIGGVRATYE</sequence>
<dbReference type="EMBL" id="FMYI01000001">
    <property type="protein sequence ID" value="SDB81451.1"/>
    <property type="molecule type" value="Genomic_DNA"/>
</dbReference>
<reference evidence="3" key="1">
    <citation type="submission" date="2016-09" db="EMBL/GenBank/DDBJ databases">
        <authorList>
            <person name="Varghese N."/>
            <person name="Submissions S."/>
        </authorList>
    </citation>
    <scope>NUCLEOTIDE SEQUENCE [LARGE SCALE GENOMIC DNA]</scope>
    <source>
        <strain evidence="3">S5</strain>
    </source>
</reference>